<evidence type="ECO:0000256" key="3">
    <source>
        <dbReference type="ARBA" id="ARBA00022840"/>
    </source>
</evidence>
<sequence length="517" mass="58548">EQENSLKEFLEGRNVFVNLPTGYGKSLIFQCLPIAADALLDKPRGSSLVIVISPLRSLMEDQCLLSTATWRSISSCNTFVEMLIGVAIDEAHCITQWYVPFRKWYGCLGELRSLAPSTSRLIILTPTATKATKREILTSLQLGEDDVKFVEQSPNRPNLTYSVQYLDKNEALQTAFSALITDLKSQGAKTQRTILYCQTRKQCQILFRVFEVFLGKNIYHGETKPQNRIVEMYYAGTPSRAKDHILENMANEDGHLRLLISTIAFGMGVNCKRVRRIIHFGPSKSVEMYVQECGRAGRDGLPSTCILLYNGLLSTHSEKDMKEYLSSGECRRKSLMSHFGFSNELQTGDHAHSCCDICATDCEHSDMHPEICIAHSDRESDSVTRTRTVSSKDKRLLVRKLLALHMNLSKQMQVQTMVSCPNVLLEFNSYHIKQIVRNCHVLFSLRDVMDVVEIWRKQHAIAVMHVFADVFGDIDTSKLPVDISGAEQCQDESIRPDWAQVRDDSSLLFMLDTQDLE</sequence>
<evidence type="ECO:0000256" key="4">
    <source>
        <dbReference type="ARBA" id="ARBA00023125"/>
    </source>
</evidence>
<dbReference type="PANTHER" id="PTHR13710:SF153">
    <property type="entry name" value="RECQ-LIKE DNA HELICASE BLM"/>
    <property type="match status" value="1"/>
</dbReference>
<dbReference type="InterPro" id="IPR001650">
    <property type="entry name" value="Helicase_C-like"/>
</dbReference>
<comment type="caution">
    <text evidence="12">The sequence shown here is derived from an EMBL/GenBank/DDBJ whole genome shotgun (WGS) entry which is preliminary data.</text>
</comment>
<dbReference type="Pfam" id="PF00271">
    <property type="entry name" value="Helicase_C"/>
    <property type="match status" value="1"/>
</dbReference>
<evidence type="ECO:0000256" key="6">
    <source>
        <dbReference type="ARBA" id="ARBA00023242"/>
    </source>
</evidence>
<keyword evidence="4" id="KW-0238">DNA-binding</keyword>
<accession>A0ABN8RGZ6</accession>
<dbReference type="PROSITE" id="PS51192">
    <property type="entry name" value="HELICASE_ATP_BIND_1"/>
    <property type="match status" value="1"/>
</dbReference>
<dbReference type="PANTHER" id="PTHR13710">
    <property type="entry name" value="DNA HELICASE RECQ FAMILY MEMBER"/>
    <property type="match status" value="1"/>
</dbReference>
<dbReference type="InterPro" id="IPR027417">
    <property type="entry name" value="P-loop_NTPase"/>
</dbReference>
<keyword evidence="5" id="KW-0413">Isomerase</keyword>
<dbReference type="Proteomes" id="UP001159405">
    <property type="component" value="Unassembled WGS sequence"/>
</dbReference>
<name>A0ABN8RGZ6_9CNID</name>
<dbReference type="EC" id="5.6.2.4" evidence="8"/>
<dbReference type="InterPro" id="IPR011545">
    <property type="entry name" value="DEAD/DEAH_box_helicase_dom"/>
</dbReference>
<evidence type="ECO:0000256" key="1">
    <source>
        <dbReference type="ARBA" id="ARBA00005446"/>
    </source>
</evidence>
<keyword evidence="13" id="KW-1185">Reference proteome</keyword>
<dbReference type="Gene3D" id="3.40.50.300">
    <property type="entry name" value="P-loop containing nucleotide triphosphate hydrolases"/>
    <property type="match status" value="3"/>
</dbReference>
<dbReference type="SUPFAM" id="SSF52540">
    <property type="entry name" value="P-loop containing nucleoside triphosphate hydrolases"/>
    <property type="match status" value="1"/>
</dbReference>
<evidence type="ECO:0000313" key="13">
    <source>
        <dbReference type="Proteomes" id="UP001159405"/>
    </source>
</evidence>
<feature type="domain" description="Helicase ATP-binding" evidence="10">
    <location>
        <begin position="6"/>
        <end position="146"/>
    </location>
</feature>
<keyword evidence="6" id="KW-0539">Nucleus</keyword>
<evidence type="ECO:0000256" key="2">
    <source>
        <dbReference type="ARBA" id="ARBA00022741"/>
    </source>
</evidence>
<evidence type="ECO:0000256" key="5">
    <source>
        <dbReference type="ARBA" id="ARBA00023235"/>
    </source>
</evidence>
<feature type="domain" description="Helicase C-terminal" evidence="11">
    <location>
        <begin position="175"/>
        <end position="346"/>
    </location>
</feature>
<organism evidence="12 13">
    <name type="scientific">Porites lobata</name>
    <dbReference type="NCBI Taxonomy" id="104759"/>
    <lineage>
        <taxon>Eukaryota</taxon>
        <taxon>Metazoa</taxon>
        <taxon>Cnidaria</taxon>
        <taxon>Anthozoa</taxon>
        <taxon>Hexacorallia</taxon>
        <taxon>Scleractinia</taxon>
        <taxon>Fungiina</taxon>
        <taxon>Poritidae</taxon>
        <taxon>Porites</taxon>
    </lineage>
</organism>
<dbReference type="InterPro" id="IPR014001">
    <property type="entry name" value="Helicase_ATP-bd"/>
</dbReference>
<evidence type="ECO:0000259" key="11">
    <source>
        <dbReference type="PROSITE" id="PS51194"/>
    </source>
</evidence>
<dbReference type="SMART" id="SM00490">
    <property type="entry name" value="HELICc"/>
    <property type="match status" value="1"/>
</dbReference>
<comment type="similarity">
    <text evidence="1">Belongs to the helicase family. RecQ subfamily.</text>
</comment>
<protein>
    <recommendedName>
        <fullName evidence="8">DNA 3'-5' helicase</fullName>
        <ecNumber evidence="8">5.6.2.4</ecNumber>
    </recommendedName>
    <alternativeName>
        <fullName evidence="9">DNA 3'-5' helicase BLM</fullName>
    </alternativeName>
</protein>
<reference evidence="12 13" key="1">
    <citation type="submission" date="2022-05" db="EMBL/GenBank/DDBJ databases">
        <authorList>
            <consortium name="Genoscope - CEA"/>
            <person name="William W."/>
        </authorList>
    </citation>
    <scope>NUCLEOTIDE SEQUENCE [LARGE SCALE GENOMIC DNA]</scope>
</reference>
<gene>
    <name evidence="12" type="ORF">PLOB_00020956</name>
</gene>
<keyword evidence="3" id="KW-0067">ATP-binding</keyword>
<dbReference type="Pfam" id="PF00270">
    <property type="entry name" value="DEAD"/>
    <property type="match status" value="1"/>
</dbReference>
<evidence type="ECO:0000256" key="9">
    <source>
        <dbReference type="ARBA" id="ARBA00044542"/>
    </source>
</evidence>
<dbReference type="EMBL" id="CALNXK010000243">
    <property type="protein sequence ID" value="CAH3178684.1"/>
    <property type="molecule type" value="Genomic_DNA"/>
</dbReference>
<evidence type="ECO:0000313" key="12">
    <source>
        <dbReference type="EMBL" id="CAH3178684.1"/>
    </source>
</evidence>
<feature type="non-terminal residue" evidence="12">
    <location>
        <position position="517"/>
    </location>
</feature>
<evidence type="ECO:0000259" key="10">
    <source>
        <dbReference type="PROSITE" id="PS51192"/>
    </source>
</evidence>
<evidence type="ECO:0000256" key="8">
    <source>
        <dbReference type="ARBA" id="ARBA00034808"/>
    </source>
</evidence>
<feature type="non-terminal residue" evidence="12">
    <location>
        <position position="1"/>
    </location>
</feature>
<proteinExistence type="inferred from homology"/>
<comment type="catalytic activity">
    <reaction evidence="7">
        <text>Couples ATP hydrolysis with the unwinding of duplex DNA by translocating in the 3'-5' direction.</text>
        <dbReference type="EC" id="5.6.2.4"/>
    </reaction>
</comment>
<evidence type="ECO:0000256" key="7">
    <source>
        <dbReference type="ARBA" id="ARBA00034617"/>
    </source>
</evidence>
<dbReference type="PROSITE" id="PS51194">
    <property type="entry name" value="HELICASE_CTER"/>
    <property type="match status" value="1"/>
</dbReference>
<keyword evidence="2" id="KW-0547">Nucleotide-binding</keyword>